<comment type="catalytic activity">
    <reaction evidence="1">
        <text>Hydrolyzes the link between N-acetylmuramoyl residues and L-amino acid residues in certain cell-wall glycopeptides.</text>
        <dbReference type="EC" id="3.5.1.28"/>
    </reaction>
</comment>
<dbReference type="EC" id="3.5.1.28" evidence="2"/>
<accession>A0ABX8WNP2</accession>
<dbReference type="PANTHER" id="PTHR30417:SF1">
    <property type="entry name" value="N-ACETYLMURAMOYL-L-ALANINE AMIDASE AMID"/>
    <property type="match status" value="1"/>
</dbReference>
<keyword evidence="3 7" id="KW-0378">Hydrolase</keyword>
<dbReference type="Proteomes" id="UP000824755">
    <property type="component" value="Chromosome"/>
</dbReference>
<keyword evidence="8" id="KW-1185">Reference proteome</keyword>
<dbReference type="RefSeq" id="WP_220379873.1">
    <property type="nucleotide sequence ID" value="NZ_CP080544.1"/>
</dbReference>
<dbReference type="EMBL" id="CP080544">
    <property type="protein sequence ID" value="QYR53054.1"/>
    <property type="molecule type" value="Genomic_DNA"/>
</dbReference>
<evidence type="ECO:0000313" key="7">
    <source>
        <dbReference type="EMBL" id="QYR53054.1"/>
    </source>
</evidence>
<evidence type="ECO:0000313" key="8">
    <source>
        <dbReference type="Proteomes" id="UP000824755"/>
    </source>
</evidence>
<dbReference type="InterPro" id="IPR036505">
    <property type="entry name" value="Amidase/PGRP_sf"/>
</dbReference>
<dbReference type="SMART" id="SM00644">
    <property type="entry name" value="Ami_2"/>
    <property type="match status" value="1"/>
</dbReference>
<dbReference type="InterPro" id="IPR051206">
    <property type="entry name" value="NAMLAA_amidase_2"/>
</dbReference>
<sequence length="249" mass="27471">MRPIRHALASVLILGALSACSTLQAPNPLTTWRPSPNFDHRNPQLIVLHLTAQHGVDESLKTLTDAQAASPVSAHYLIGRDGRRFQLVADLDRAWHAGGGRWGQIRDLNDASLGIELDNDGTAAFTEAQIQSLLILLQDLTSRHRIPKTQVIAHADLAPSRRTDPGPQFPWQQLFEAGFGQWPLATPPAPEGFDGWLAMQAVGYDIRRPAAALRAFRIHFRGRDDGETLTPEFDARDLAILHALVMQAR</sequence>
<evidence type="ECO:0000259" key="6">
    <source>
        <dbReference type="SMART" id="SM00644"/>
    </source>
</evidence>
<evidence type="ECO:0000256" key="4">
    <source>
        <dbReference type="ARBA" id="ARBA00023316"/>
    </source>
</evidence>
<keyword evidence="5" id="KW-0732">Signal</keyword>
<evidence type="ECO:0000256" key="1">
    <source>
        <dbReference type="ARBA" id="ARBA00001561"/>
    </source>
</evidence>
<protein>
    <recommendedName>
        <fullName evidence="2">N-acetylmuramoyl-L-alanine amidase</fullName>
        <ecNumber evidence="2">3.5.1.28</ecNumber>
    </recommendedName>
</protein>
<feature type="signal peptide" evidence="5">
    <location>
        <begin position="1"/>
        <end position="25"/>
    </location>
</feature>
<name>A0ABX8WNP2_9GAMM</name>
<evidence type="ECO:0000256" key="2">
    <source>
        <dbReference type="ARBA" id="ARBA00011901"/>
    </source>
</evidence>
<keyword evidence="4" id="KW-0961">Cell wall biogenesis/degradation</keyword>
<feature type="domain" description="N-acetylmuramoyl-L-alanine amidase" evidence="6">
    <location>
        <begin position="33"/>
        <end position="166"/>
    </location>
</feature>
<dbReference type="PROSITE" id="PS51257">
    <property type="entry name" value="PROKAR_LIPOPROTEIN"/>
    <property type="match status" value="1"/>
</dbReference>
<dbReference type="Gene3D" id="3.40.80.10">
    <property type="entry name" value="Peptidoglycan recognition protein-like"/>
    <property type="match status" value="1"/>
</dbReference>
<dbReference type="CDD" id="cd06583">
    <property type="entry name" value="PGRP"/>
    <property type="match status" value="1"/>
</dbReference>
<organism evidence="7 8">
    <name type="scientific">Lysobacter soyae</name>
    <dbReference type="NCBI Taxonomy" id="2764185"/>
    <lineage>
        <taxon>Bacteria</taxon>
        <taxon>Pseudomonadati</taxon>
        <taxon>Pseudomonadota</taxon>
        <taxon>Gammaproteobacteria</taxon>
        <taxon>Lysobacterales</taxon>
        <taxon>Lysobacteraceae</taxon>
        <taxon>Lysobacter</taxon>
    </lineage>
</organism>
<evidence type="ECO:0000256" key="5">
    <source>
        <dbReference type="SAM" id="SignalP"/>
    </source>
</evidence>
<proteinExistence type="predicted"/>
<evidence type="ECO:0000256" key="3">
    <source>
        <dbReference type="ARBA" id="ARBA00022801"/>
    </source>
</evidence>
<feature type="chain" id="PRO_5045973688" description="N-acetylmuramoyl-L-alanine amidase" evidence="5">
    <location>
        <begin position="26"/>
        <end position="249"/>
    </location>
</feature>
<reference evidence="7 8" key="1">
    <citation type="submission" date="2021-08" db="EMBL/GenBank/DDBJ databases">
        <title>Lysobacter sp. strain CJ11 Genome sequencing and assembly.</title>
        <authorList>
            <person name="Kim I."/>
        </authorList>
    </citation>
    <scope>NUCLEOTIDE SEQUENCE [LARGE SCALE GENOMIC DNA]</scope>
    <source>
        <strain evidence="7 8">CJ11</strain>
    </source>
</reference>
<gene>
    <name evidence="7" type="ORF">H8L67_00585</name>
</gene>
<dbReference type="GO" id="GO:0008745">
    <property type="term" value="F:N-acetylmuramoyl-L-alanine amidase activity"/>
    <property type="evidence" value="ECO:0007669"/>
    <property type="project" value="UniProtKB-EC"/>
</dbReference>
<dbReference type="SUPFAM" id="SSF55846">
    <property type="entry name" value="N-acetylmuramoyl-L-alanine amidase-like"/>
    <property type="match status" value="1"/>
</dbReference>
<dbReference type="InterPro" id="IPR002502">
    <property type="entry name" value="Amidase_domain"/>
</dbReference>
<dbReference type="PANTHER" id="PTHR30417">
    <property type="entry name" value="N-ACETYLMURAMOYL-L-ALANINE AMIDASE AMID"/>
    <property type="match status" value="1"/>
</dbReference>
<dbReference type="Pfam" id="PF01510">
    <property type="entry name" value="Amidase_2"/>
    <property type="match status" value="1"/>
</dbReference>